<evidence type="ECO:0000313" key="5">
    <source>
        <dbReference type="EMBL" id="QEY62359.1"/>
    </source>
</evidence>
<comment type="caution">
    <text evidence="3">Lacks conserved residue(s) required for the propagation of feature annotation.</text>
</comment>
<dbReference type="PROSITE" id="PS01240">
    <property type="entry name" value="PNP_MTAP_2"/>
    <property type="match status" value="1"/>
</dbReference>
<comment type="function">
    <text evidence="3">Catalyzes the reversible phosphorylation of S-methyl-5'-thioinosine (MTI) to hypoxanthine and 5-methylthioribose-1-phosphate. Involved in the breakdown of S-methyl-5'-thioadenosine (MTA), a major by-product of polyamine biosynthesis. Catabolism of (MTA) occurs via deamination to MTI and phosphorolysis to hypoxanthine.</text>
</comment>
<dbReference type="Pfam" id="PF01048">
    <property type="entry name" value="PNP_UDP_1"/>
    <property type="match status" value="1"/>
</dbReference>
<reference evidence="5 6" key="1">
    <citation type="submission" date="2019-08" db="EMBL/GenBank/DDBJ databases">
        <title>Whole-genome Sequencing of e-waste polymer degrading bacterium Pseudomonas sp. strain PE08.</title>
        <authorList>
            <person name="Kirdat K."/>
            <person name="Debbarma P."/>
            <person name="Narawade N."/>
            <person name="Suyal D."/>
            <person name="Thorat V."/>
            <person name="Shouche Y."/>
            <person name="Goel R."/>
            <person name="Yadav A."/>
        </authorList>
    </citation>
    <scope>NUCLEOTIDE SEQUENCE [LARGE SCALE GENOMIC DNA]</scope>
    <source>
        <strain evidence="5 6">PE08</strain>
    </source>
</reference>
<feature type="domain" description="Nucleoside phosphorylase" evidence="4">
    <location>
        <begin position="4"/>
        <end position="243"/>
    </location>
</feature>
<dbReference type="CDD" id="cd09010">
    <property type="entry name" value="MTAP_SsMTAPII_like_MTIP"/>
    <property type="match status" value="1"/>
</dbReference>
<dbReference type="PANTHER" id="PTHR42679:SF2">
    <property type="entry name" value="S-METHYL-5'-THIOADENOSINE PHOSPHORYLASE"/>
    <property type="match status" value="1"/>
</dbReference>
<keyword evidence="6" id="KW-1185">Reference proteome</keyword>
<dbReference type="SUPFAM" id="SSF53167">
    <property type="entry name" value="Purine and uridine phosphorylases"/>
    <property type="match status" value="1"/>
</dbReference>
<evidence type="ECO:0000256" key="1">
    <source>
        <dbReference type="ARBA" id="ARBA00022676"/>
    </source>
</evidence>
<gene>
    <name evidence="5" type="ORF">FXN65_09865</name>
</gene>
<keyword evidence="3" id="KW-0660">Purine salvage</keyword>
<dbReference type="NCBIfam" id="NF006599">
    <property type="entry name" value="PRK09136.1"/>
    <property type="match status" value="1"/>
</dbReference>
<feature type="binding site" evidence="3">
    <location>
        <position position="186"/>
    </location>
    <ligand>
        <name>phosphate</name>
        <dbReference type="ChEBI" id="CHEBI:43474"/>
    </ligand>
</feature>
<accession>A0A5J6QP49</accession>
<dbReference type="GO" id="GO:0005829">
    <property type="term" value="C:cytosol"/>
    <property type="evidence" value="ECO:0007669"/>
    <property type="project" value="TreeGrafter"/>
</dbReference>
<dbReference type="PANTHER" id="PTHR42679">
    <property type="entry name" value="S-METHYL-5'-THIOADENOSINE PHOSPHORYLASE"/>
    <property type="match status" value="1"/>
</dbReference>
<dbReference type="EC" id="2.4.2.44" evidence="3"/>
<dbReference type="GO" id="GO:0017061">
    <property type="term" value="F:S-methyl-5-thioadenosine phosphorylase activity"/>
    <property type="evidence" value="ECO:0007669"/>
    <property type="project" value="InterPro"/>
</dbReference>
<dbReference type="InterPro" id="IPR000845">
    <property type="entry name" value="Nucleoside_phosphorylase_d"/>
</dbReference>
<feature type="binding site" evidence="3">
    <location>
        <position position="10"/>
    </location>
    <ligand>
        <name>phosphate</name>
        <dbReference type="ChEBI" id="CHEBI:43474"/>
    </ligand>
</feature>
<feature type="binding site" evidence="3">
    <location>
        <begin position="52"/>
        <end position="53"/>
    </location>
    <ligand>
        <name>phosphate</name>
        <dbReference type="ChEBI" id="CHEBI:43474"/>
    </ligand>
</feature>
<comment type="catalytic activity">
    <reaction evidence="3">
        <text>S-methyl-5'-thioinosine + phosphate = 5-(methylsulfanyl)-alpha-D-ribose 1-phosphate + hypoxanthine</text>
        <dbReference type="Rhea" id="RHEA:30643"/>
        <dbReference type="ChEBI" id="CHEBI:17368"/>
        <dbReference type="ChEBI" id="CHEBI:43474"/>
        <dbReference type="ChEBI" id="CHEBI:48595"/>
        <dbReference type="ChEBI" id="CHEBI:58533"/>
        <dbReference type="EC" id="2.4.2.44"/>
    </reaction>
</comment>
<feature type="site" description="Important for substrate specificity" evidence="3">
    <location>
        <position position="167"/>
    </location>
</feature>
<dbReference type="UniPathway" id="UPA00606"/>
<dbReference type="RefSeq" id="WP_151133018.1">
    <property type="nucleotide sequence ID" value="NZ_CP043311.1"/>
</dbReference>
<dbReference type="AlphaFoldDB" id="A0A5J6QP49"/>
<dbReference type="EMBL" id="CP043311">
    <property type="protein sequence ID" value="QEY62359.1"/>
    <property type="molecule type" value="Genomic_DNA"/>
</dbReference>
<comment type="similarity">
    <text evidence="3">Belongs to the PNP/MTAP phosphorylase family. MTAP subfamily.</text>
</comment>
<keyword evidence="1 3" id="KW-0328">Glycosyltransferase</keyword>
<keyword evidence="2 3" id="KW-0808">Transferase</keyword>
<dbReference type="NCBIfam" id="TIGR01694">
    <property type="entry name" value="MTAP"/>
    <property type="match status" value="1"/>
</dbReference>
<dbReference type="GO" id="GO:0019509">
    <property type="term" value="P:L-methionine salvage from methylthioadenosine"/>
    <property type="evidence" value="ECO:0007669"/>
    <property type="project" value="TreeGrafter"/>
</dbReference>
<sequence>MTVYAIIGGTGLTQLEGLSMKALLNPETPYGAPSAGIVRGEYAGHDVLFLARHGHPHRIPPHQVNYRANLWALRHAGAQAVIAVNAVGGIHPAMGSGHLVVPHQVIDYTHGRIGTFFEGDLDHVTHIDFSHPYDEGVRARLLEALNACDFPHSDFGVYGCTQGPRLETVAEIVRLERDGCDIVGMTGMPEAALARELNLPYACLSLVVNPAAGKSEGIITMAEIEAALAEGIGKVRGVLAHVLKG</sequence>
<feature type="binding site" evidence="3">
    <location>
        <position position="185"/>
    </location>
    <ligand>
        <name>substrate</name>
    </ligand>
</feature>
<dbReference type="InterPro" id="IPR018099">
    <property type="entry name" value="Purine_phosphorylase-2_CS"/>
</dbReference>
<dbReference type="InterPro" id="IPR035994">
    <property type="entry name" value="Nucleoside_phosphorylase_sf"/>
</dbReference>
<dbReference type="Gene3D" id="3.40.50.1580">
    <property type="entry name" value="Nucleoside phosphorylase domain"/>
    <property type="match status" value="1"/>
</dbReference>
<evidence type="ECO:0000256" key="3">
    <source>
        <dbReference type="HAMAP-Rule" id="MF_01963"/>
    </source>
</evidence>
<comment type="miscellaneous">
    <text evidence="3">Although this enzyme belongs to the family of MTA phosphorylases based on sequence homology, it has been shown that conserved amino acid substitutions in the substrate binding pocket convert the substrate specificity of this enzyme from 6-aminopurines to 6-oxopurines.</text>
</comment>
<dbReference type="GO" id="GO:0006166">
    <property type="term" value="P:purine ribonucleoside salvage"/>
    <property type="evidence" value="ECO:0007669"/>
    <property type="project" value="UniProtKB-UniRule"/>
</dbReference>
<feature type="binding site" evidence="3">
    <location>
        <begin position="209"/>
        <end position="211"/>
    </location>
    <ligand>
        <name>substrate</name>
    </ligand>
</feature>
<dbReference type="InterPro" id="IPR010044">
    <property type="entry name" value="MTAP"/>
</dbReference>
<protein>
    <recommendedName>
        <fullName evidence="3">Probable S-methyl-5'-thioinosine phosphorylase</fullName>
        <ecNumber evidence="3">2.4.2.44</ecNumber>
    </recommendedName>
    <alternativeName>
        <fullName evidence="3">5'-methylthioinosine phosphorylase</fullName>
        <shortName evidence="3">MTI phosphorylase</shortName>
        <shortName evidence="3">MTIP</shortName>
    </alternativeName>
</protein>
<evidence type="ECO:0000313" key="6">
    <source>
        <dbReference type="Proteomes" id="UP000327179"/>
    </source>
</evidence>
<organism evidence="5 6">
    <name type="scientific">Metapseudomonas lalkuanensis</name>
    <dbReference type="NCBI Taxonomy" id="2604832"/>
    <lineage>
        <taxon>Bacteria</taxon>
        <taxon>Pseudomonadati</taxon>
        <taxon>Pseudomonadota</taxon>
        <taxon>Gammaproteobacteria</taxon>
        <taxon>Pseudomonadales</taxon>
        <taxon>Pseudomonadaceae</taxon>
        <taxon>Metapseudomonas</taxon>
    </lineage>
</organism>
<name>A0A5J6QP49_9GAMM</name>
<proteinExistence type="inferred from homology"/>
<evidence type="ECO:0000259" key="4">
    <source>
        <dbReference type="Pfam" id="PF01048"/>
    </source>
</evidence>
<dbReference type="HAMAP" id="MF_01963">
    <property type="entry name" value="MTAP"/>
    <property type="match status" value="1"/>
</dbReference>
<feature type="site" description="Important for substrate specificity" evidence="3">
    <location>
        <position position="221"/>
    </location>
</feature>
<dbReference type="KEGG" id="plal:FXN65_09865"/>
<comment type="pathway">
    <text evidence="3">Purine metabolism; purine nucleoside salvage.</text>
</comment>
<dbReference type="Proteomes" id="UP000327179">
    <property type="component" value="Chromosome"/>
</dbReference>
<evidence type="ECO:0000256" key="2">
    <source>
        <dbReference type="ARBA" id="ARBA00022679"/>
    </source>
</evidence>
<comment type="subunit">
    <text evidence="3">Homotrimer.</text>
</comment>